<comment type="caution">
    <text evidence="6">The sequence shown here is derived from an EMBL/GenBank/DDBJ whole genome shotgun (WGS) entry which is preliminary data.</text>
</comment>
<dbReference type="InterPro" id="IPR009057">
    <property type="entry name" value="Homeodomain-like_sf"/>
</dbReference>
<proteinExistence type="predicted"/>
<dbReference type="InterPro" id="IPR036271">
    <property type="entry name" value="Tet_transcr_reg_TetR-rel_C_sf"/>
</dbReference>
<evidence type="ECO:0000256" key="1">
    <source>
        <dbReference type="ARBA" id="ARBA00023015"/>
    </source>
</evidence>
<dbReference type="PRINTS" id="PR00455">
    <property type="entry name" value="HTHTETR"/>
</dbReference>
<dbReference type="PANTHER" id="PTHR47506:SF1">
    <property type="entry name" value="HTH-TYPE TRANSCRIPTIONAL REGULATOR YJDC"/>
    <property type="match status" value="1"/>
</dbReference>
<dbReference type="RefSeq" id="WP_145672886.1">
    <property type="nucleotide sequence ID" value="NZ_VIWO01000008.1"/>
</dbReference>
<evidence type="ECO:0000256" key="4">
    <source>
        <dbReference type="PROSITE-ProRule" id="PRU00335"/>
    </source>
</evidence>
<dbReference type="EMBL" id="VIWO01000008">
    <property type="protein sequence ID" value="TWF35708.1"/>
    <property type="molecule type" value="Genomic_DNA"/>
</dbReference>
<dbReference type="Pfam" id="PF00440">
    <property type="entry name" value="TetR_N"/>
    <property type="match status" value="1"/>
</dbReference>
<dbReference type="PROSITE" id="PS50977">
    <property type="entry name" value="HTH_TETR_2"/>
    <property type="match status" value="1"/>
</dbReference>
<evidence type="ECO:0000313" key="6">
    <source>
        <dbReference type="EMBL" id="TWF35708.1"/>
    </source>
</evidence>
<evidence type="ECO:0000259" key="5">
    <source>
        <dbReference type="PROSITE" id="PS50977"/>
    </source>
</evidence>
<reference evidence="6 7" key="1">
    <citation type="submission" date="2019-06" db="EMBL/GenBank/DDBJ databases">
        <title>Sorghum-associated microbial communities from plants grown in Nebraska, USA.</title>
        <authorList>
            <person name="Schachtman D."/>
        </authorList>
    </citation>
    <scope>NUCLEOTIDE SEQUENCE [LARGE SCALE GENOMIC DNA]</scope>
    <source>
        <strain evidence="6 7">1209</strain>
    </source>
</reference>
<dbReference type="Gene3D" id="1.10.357.10">
    <property type="entry name" value="Tetracycline Repressor, domain 2"/>
    <property type="match status" value="1"/>
</dbReference>
<dbReference type="InterPro" id="IPR001647">
    <property type="entry name" value="HTH_TetR"/>
</dbReference>
<sequence length="182" mass="21141">MREKSYKARQKVLETASTLFHRQGYQSTGINQISAESGVVKSSIYQHFRSKEELGAEYLKSRHVYWFDRLKDFIGSAKTLSEKLNAAFDFISYINAEENYRGCAFLKMLAEIPADNEVIMKIIKEHKEVLRTFFGEMLTGKPIDPDVVYQLFESAILESQLFRTDWPIDTAKRFIHSILIKN</sequence>
<dbReference type="AlphaFoldDB" id="A0A561PC81"/>
<organism evidence="6 7">
    <name type="scientific">Chitinophaga polysaccharea</name>
    <dbReference type="NCBI Taxonomy" id="1293035"/>
    <lineage>
        <taxon>Bacteria</taxon>
        <taxon>Pseudomonadati</taxon>
        <taxon>Bacteroidota</taxon>
        <taxon>Chitinophagia</taxon>
        <taxon>Chitinophagales</taxon>
        <taxon>Chitinophagaceae</taxon>
        <taxon>Chitinophaga</taxon>
    </lineage>
</organism>
<keyword evidence="1" id="KW-0805">Transcription regulation</keyword>
<feature type="domain" description="HTH tetR-type" evidence="5">
    <location>
        <begin position="6"/>
        <end position="66"/>
    </location>
</feature>
<evidence type="ECO:0000256" key="2">
    <source>
        <dbReference type="ARBA" id="ARBA00023125"/>
    </source>
</evidence>
<protein>
    <submittedName>
        <fullName evidence="6">TetR family transcriptional regulator</fullName>
    </submittedName>
</protein>
<accession>A0A561PC81</accession>
<gene>
    <name evidence="6" type="ORF">FHW36_10864</name>
</gene>
<dbReference type="SUPFAM" id="SSF46689">
    <property type="entry name" value="Homeodomain-like"/>
    <property type="match status" value="1"/>
</dbReference>
<keyword evidence="3" id="KW-0804">Transcription</keyword>
<name>A0A561PC81_9BACT</name>
<dbReference type="OrthoDB" id="9787680at2"/>
<dbReference type="SUPFAM" id="SSF48498">
    <property type="entry name" value="Tetracyclin repressor-like, C-terminal domain"/>
    <property type="match status" value="1"/>
</dbReference>
<evidence type="ECO:0000313" key="7">
    <source>
        <dbReference type="Proteomes" id="UP000320811"/>
    </source>
</evidence>
<dbReference type="PANTHER" id="PTHR47506">
    <property type="entry name" value="TRANSCRIPTIONAL REGULATORY PROTEIN"/>
    <property type="match status" value="1"/>
</dbReference>
<dbReference type="Proteomes" id="UP000320811">
    <property type="component" value="Unassembled WGS sequence"/>
</dbReference>
<dbReference type="GO" id="GO:0003677">
    <property type="term" value="F:DNA binding"/>
    <property type="evidence" value="ECO:0007669"/>
    <property type="project" value="UniProtKB-UniRule"/>
</dbReference>
<feature type="DNA-binding region" description="H-T-H motif" evidence="4">
    <location>
        <begin position="29"/>
        <end position="48"/>
    </location>
</feature>
<keyword evidence="7" id="KW-1185">Reference proteome</keyword>
<evidence type="ECO:0000256" key="3">
    <source>
        <dbReference type="ARBA" id="ARBA00023163"/>
    </source>
</evidence>
<keyword evidence="2 4" id="KW-0238">DNA-binding</keyword>